<dbReference type="InterPro" id="IPR006058">
    <property type="entry name" value="2Fe2S_fd_BS"/>
</dbReference>
<comment type="cofactor">
    <cofactor evidence="17">
        <name>[3Fe-4S] cluster</name>
        <dbReference type="ChEBI" id="CHEBI:21137"/>
    </cofactor>
    <text evidence="17">Binds 1 [3Fe-4S] cluster.</text>
</comment>
<dbReference type="PANTHER" id="PTHR11921:SF29">
    <property type="entry name" value="SUCCINATE DEHYDROGENASE [UBIQUINONE] IRON-SULFUR SUBUNIT, MITOCHONDRIAL"/>
    <property type="match status" value="1"/>
</dbReference>
<keyword evidence="12" id="KW-0560">Oxidoreductase</keyword>
<dbReference type="EC" id="1.3.5.1" evidence="17"/>
<dbReference type="GO" id="GO:0022904">
    <property type="term" value="P:respiratory electron transport chain"/>
    <property type="evidence" value="ECO:0007669"/>
    <property type="project" value="TreeGrafter"/>
</dbReference>
<keyword evidence="6" id="KW-0813">Transport</keyword>
<evidence type="ECO:0000313" key="21">
    <source>
        <dbReference type="Proteomes" id="UP001438707"/>
    </source>
</evidence>
<keyword evidence="8" id="KW-0816">Tricarboxylic acid cycle</keyword>
<dbReference type="GO" id="GO:0008177">
    <property type="term" value="F:succinate dehydrogenase (quinone) activity"/>
    <property type="evidence" value="ECO:0007669"/>
    <property type="project" value="UniProtKB-EC"/>
</dbReference>
<dbReference type="InterPro" id="IPR012675">
    <property type="entry name" value="Beta-grasp_dom_sf"/>
</dbReference>
<feature type="domain" description="2Fe-2S ferredoxin-type" evidence="18">
    <location>
        <begin position="62"/>
        <end position="138"/>
    </location>
</feature>
<dbReference type="InterPro" id="IPR004489">
    <property type="entry name" value="Succ_DH/fum_Rdtase_Fe-S"/>
</dbReference>
<evidence type="ECO:0000256" key="12">
    <source>
        <dbReference type="ARBA" id="ARBA00023002"/>
    </source>
</evidence>
<dbReference type="Gene3D" id="1.10.1060.10">
    <property type="entry name" value="Alpha-helical ferredoxin"/>
    <property type="match status" value="1"/>
</dbReference>
<dbReference type="PROSITE" id="PS51379">
    <property type="entry name" value="4FE4S_FER_2"/>
    <property type="match status" value="1"/>
</dbReference>
<evidence type="ECO:0000256" key="13">
    <source>
        <dbReference type="ARBA" id="ARBA00023004"/>
    </source>
</evidence>
<dbReference type="FunFam" id="1.10.1060.10:FF:000001">
    <property type="entry name" value="Succinate dehydrogenase iron-sulfur subunit SdhB"/>
    <property type="match status" value="1"/>
</dbReference>
<evidence type="ECO:0000256" key="1">
    <source>
        <dbReference type="ARBA" id="ARBA00002787"/>
    </source>
</evidence>
<dbReference type="Proteomes" id="UP001438707">
    <property type="component" value="Unassembled WGS sequence"/>
</dbReference>
<dbReference type="SUPFAM" id="SSF46548">
    <property type="entry name" value="alpha-helical ferredoxin"/>
    <property type="match status" value="1"/>
</dbReference>
<keyword evidence="10 17" id="KW-0479">Metal-binding</keyword>
<dbReference type="CDD" id="cd00207">
    <property type="entry name" value="fer2"/>
    <property type="match status" value="1"/>
</dbReference>
<dbReference type="InterPro" id="IPR001041">
    <property type="entry name" value="2Fe-2S_ferredoxin-type"/>
</dbReference>
<evidence type="ECO:0000256" key="11">
    <source>
        <dbReference type="ARBA" id="ARBA00022982"/>
    </source>
</evidence>
<comment type="catalytic activity">
    <reaction evidence="16">
        <text>a quinone + succinate = fumarate + a quinol</text>
        <dbReference type="Rhea" id="RHEA:40523"/>
        <dbReference type="ChEBI" id="CHEBI:24646"/>
        <dbReference type="ChEBI" id="CHEBI:29806"/>
        <dbReference type="ChEBI" id="CHEBI:30031"/>
        <dbReference type="ChEBI" id="CHEBI:132124"/>
        <dbReference type="EC" id="1.3.5.1"/>
    </reaction>
</comment>
<keyword evidence="21" id="KW-1185">Reference proteome</keyword>
<evidence type="ECO:0000256" key="4">
    <source>
        <dbReference type="ARBA" id="ARBA00009433"/>
    </source>
</evidence>
<dbReference type="GO" id="GO:0045273">
    <property type="term" value="C:respiratory chain complex II (succinate dehydrogenase)"/>
    <property type="evidence" value="ECO:0007669"/>
    <property type="project" value="UniProtKB-ARBA"/>
</dbReference>
<keyword evidence="13 17" id="KW-0408">Iron</keyword>
<evidence type="ECO:0000256" key="5">
    <source>
        <dbReference type="ARBA" id="ARBA00011313"/>
    </source>
</evidence>
<evidence type="ECO:0000256" key="3">
    <source>
        <dbReference type="ARBA" id="ARBA00004788"/>
    </source>
</evidence>
<evidence type="ECO:0000256" key="10">
    <source>
        <dbReference type="ARBA" id="ARBA00022723"/>
    </source>
</evidence>
<comment type="cofactor">
    <cofactor evidence="17">
        <name>[4Fe-4S] cluster</name>
        <dbReference type="ChEBI" id="CHEBI:49883"/>
    </cofactor>
    <text evidence="17">Binds 1 [4Fe-4S] cluster.</text>
</comment>
<comment type="function">
    <text evidence="1 17">Iron-sulfur protein (IP) subunit of succinate dehydrogenase (SDH) that is involved in complex II of the mitochondrial electron transport chain and is responsible for transferring electrons from succinate to ubiquinone (coenzyme Q).</text>
</comment>
<dbReference type="InterPro" id="IPR017900">
    <property type="entry name" value="4Fe4S_Fe_S_CS"/>
</dbReference>
<comment type="cofactor">
    <cofactor evidence="17">
        <name>[2Fe-2S] cluster</name>
        <dbReference type="ChEBI" id="CHEBI:190135"/>
    </cofactor>
    <text evidence="17">Binds 1 [2Fe-2S] cluster.</text>
</comment>
<dbReference type="PROSITE" id="PS51085">
    <property type="entry name" value="2FE2S_FER_2"/>
    <property type="match status" value="1"/>
</dbReference>
<dbReference type="NCBIfam" id="NF004616">
    <property type="entry name" value="PRK05950.1"/>
    <property type="match status" value="1"/>
</dbReference>
<keyword evidence="17" id="KW-0472">Membrane</keyword>
<keyword evidence="7 17" id="KW-0004">4Fe-4S</keyword>
<comment type="caution">
    <text evidence="20">The sequence shown here is derived from an EMBL/GenBank/DDBJ whole genome shotgun (WGS) entry which is preliminary data.</text>
</comment>
<proteinExistence type="inferred from homology"/>
<feature type="domain" description="4Fe-4S ferredoxin-type" evidence="19">
    <location>
        <begin position="184"/>
        <end position="214"/>
    </location>
</feature>
<evidence type="ECO:0000256" key="17">
    <source>
        <dbReference type="RuleBase" id="RU361237"/>
    </source>
</evidence>
<keyword evidence="14 17" id="KW-0411">Iron-sulfur</keyword>
<evidence type="ECO:0000259" key="18">
    <source>
        <dbReference type="PROSITE" id="PS51085"/>
    </source>
</evidence>
<evidence type="ECO:0000256" key="14">
    <source>
        <dbReference type="ARBA" id="ARBA00023014"/>
    </source>
</evidence>
<dbReference type="GO" id="GO:0051538">
    <property type="term" value="F:3 iron, 4 sulfur cluster binding"/>
    <property type="evidence" value="ECO:0007669"/>
    <property type="project" value="UniProtKB-KW"/>
</dbReference>
<gene>
    <name evidence="20" type="ORF">WJX74_002978</name>
</gene>
<evidence type="ECO:0000256" key="15">
    <source>
        <dbReference type="ARBA" id="ARBA00023291"/>
    </source>
</evidence>
<dbReference type="FunFam" id="3.10.20.30:FF:000007">
    <property type="entry name" value="Succinate dehydrogenase [ubiquinone] iron-sulfur subunit, mitochondrial"/>
    <property type="match status" value="1"/>
</dbReference>
<comment type="pathway">
    <text evidence="3 17">Carbohydrate metabolism; tricarboxylic acid cycle; fumarate from succinate (eukaryal route): step 1/1.</text>
</comment>
<dbReference type="GO" id="GO:0046872">
    <property type="term" value="F:metal ion binding"/>
    <property type="evidence" value="ECO:0007669"/>
    <property type="project" value="UniProtKB-KW"/>
</dbReference>
<evidence type="ECO:0000256" key="16">
    <source>
        <dbReference type="ARBA" id="ARBA00049220"/>
    </source>
</evidence>
<organism evidence="20 21">
    <name type="scientific">Apatococcus lobatus</name>
    <dbReference type="NCBI Taxonomy" id="904363"/>
    <lineage>
        <taxon>Eukaryota</taxon>
        <taxon>Viridiplantae</taxon>
        <taxon>Chlorophyta</taxon>
        <taxon>core chlorophytes</taxon>
        <taxon>Trebouxiophyceae</taxon>
        <taxon>Chlorellales</taxon>
        <taxon>Chlorellaceae</taxon>
        <taxon>Apatococcus</taxon>
    </lineage>
</organism>
<dbReference type="PANTHER" id="PTHR11921">
    <property type="entry name" value="SUCCINATE DEHYDROGENASE IRON-SULFUR PROTEIN"/>
    <property type="match status" value="1"/>
</dbReference>
<dbReference type="InterPro" id="IPR036010">
    <property type="entry name" value="2Fe-2S_ferredoxin-like_sf"/>
</dbReference>
<dbReference type="GO" id="GO:0006099">
    <property type="term" value="P:tricarboxylic acid cycle"/>
    <property type="evidence" value="ECO:0007669"/>
    <property type="project" value="UniProtKB-KW"/>
</dbReference>
<dbReference type="InterPro" id="IPR017896">
    <property type="entry name" value="4Fe4S_Fe-S-bd"/>
</dbReference>
<dbReference type="GO" id="GO:0009055">
    <property type="term" value="F:electron transfer activity"/>
    <property type="evidence" value="ECO:0007669"/>
    <property type="project" value="InterPro"/>
</dbReference>
<comment type="similarity">
    <text evidence="4 17">Belongs to the succinate dehydrogenase/fumarate reductase iron-sulfur protein family.</text>
</comment>
<keyword evidence="15 17" id="KW-0003">3Fe-4S</keyword>
<dbReference type="NCBIfam" id="TIGR00384">
    <property type="entry name" value="dhsB"/>
    <property type="match status" value="1"/>
</dbReference>
<evidence type="ECO:0000259" key="19">
    <source>
        <dbReference type="PROSITE" id="PS51379"/>
    </source>
</evidence>
<dbReference type="GO" id="GO:0051539">
    <property type="term" value="F:4 iron, 4 sulfur cluster binding"/>
    <property type="evidence" value="ECO:0007669"/>
    <property type="project" value="UniProtKB-KW"/>
</dbReference>
<reference evidence="20 21" key="1">
    <citation type="journal article" date="2024" name="Nat. Commun.">
        <title>Phylogenomics reveals the evolutionary origins of lichenization in chlorophyte algae.</title>
        <authorList>
            <person name="Puginier C."/>
            <person name="Libourel C."/>
            <person name="Otte J."/>
            <person name="Skaloud P."/>
            <person name="Haon M."/>
            <person name="Grisel S."/>
            <person name="Petersen M."/>
            <person name="Berrin J.G."/>
            <person name="Delaux P.M."/>
            <person name="Dal Grande F."/>
            <person name="Keller J."/>
        </authorList>
    </citation>
    <scope>NUCLEOTIDE SEQUENCE [LARGE SCALE GENOMIC DNA]</scope>
    <source>
        <strain evidence="20 21">SAG 2145</strain>
    </source>
</reference>
<dbReference type="PROSITE" id="PS00198">
    <property type="entry name" value="4FE4S_FER_1"/>
    <property type="match status" value="1"/>
</dbReference>
<evidence type="ECO:0000256" key="8">
    <source>
        <dbReference type="ARBA" id="ARBA00022532"/>
    </source>
</evidence>
<evidence type="ECO:0000256" key="9">
    <source>
        <dbReference type="ARBA" id="ARBA00022714"/>
    </source>
</evidence>
<dbReference type="EMBL" id="JALJOS010000006">
    <property type="protein sequence ID" value="KAK9837685.1"/>
    <property type="molecule type" value="Genomic_DNA"/>
</dbReference>
<evidence type="ECO:0000256" key="7">
    <source>
        <dbReference type="ARBA" id="ARBA00022485"/>
    </source>
</evidence>
<comment type="subunit">
    <text evidence="5">Component of complex II composed of eight subunits in plants: four classical SDH subunits SDH1, SDH2, SDH3 and SDH4 (a flavoprotein (FP), an iron-sulfur protein (IP), and a cytochrome b composed of a large and a small subunit.), as well as four subunits unknown in mitochondria from bacteria and heterotrophic eukaryotes.</text>
</comment>
<keyword evidence="17" id="KW-0999">Mitochondrion inner membrane</keyword>
<keyword evidence="17" id="KW-0496">Mitochondrion</keyword>
<dbReference type="GO" id="GO:0005743">
    <property type="term" value="C:mitochondrial inner membrane"/>
    <property type="evidence" value="ECO:0007669"/>
    <property type="project" value="UniProtKB-SubCell"/>
</dbReference>
<evidence type="ECO:0000256" key="2">
    <source>
        <dbReference type="ARBA" id="ARBA00004443"/>
    </source>
</evidence>
<dbReference type="InterPro" id="IPR009051">
    <property type="entry name" value="Helical_ferredxn"/>
</dbReference>
<dbReference type="InterPro" id="IPR025192">
    <property type="entry name" value="Succ_DH/fum_Rdtase_N"/>
</dbReference>
<dbReference type="Pfam" id="PF13085">
    <property type="entry name" value="Fer2_3"/>
    <property type="match status" value="1"/>
</dbReference>
<evidence type="ECO:0000313" key="20">
    <source>
        <dbReference type="EMBL" id="KAK9837685.1"/>
    </source>
</evidence>
<evidence type="ECO:0000256" key="6">
    <source>
        <dbReference type="ARBA" id="ARBA00022448"/>
    </source>
</evidence>
<dbReference type="AlphaFoldDB" id="A0AAW1RVA3"/>
<keyword evidence="9 17" id="KW-0001">2Fe-2S</keyword>
<accession>A0AAW1RVA3</accession>
<dbReference type="Gene3D" id="3.10.20.30">
    <property type="match status" value="1"/>
</dbReference>
<dbReference type="PROSITE" id="PS00197">
    <property type="entry name" value="2FE2S_FER_1"/>
    <property type="match status" value="1"/>
</dbReference>
<sequence length="284" mass="31996">MLQALQGLKRGRAVIPRAAEIFSRVVSTSAPAEVAKVNASASKPALMREFQVYRWDPDNGTEKPTYKSYNIDINSCGPMMLDVLFKIKDEQESGLAFRRSCREGICGSCAMNIDGRNGLACLTKVERDPNTVSKVAPLPHMFVVKDLVVDMSNFYAQYKSIQPFLKKKEASKIDGKEYHQTKEDRTKLDGLYECILCACCSTACPSYWWNEDKYLGPAVLLQAYRWIVDSRDDFTQERIKQLDDAYKLYRCHTIMNCAKVCPKGLNPGKAIQKIKQSTHGGVPI</sequence>
<comment type="subcellular location">
    <subcellularLocation>
        <location evidence="2 17">Mitochondrion inner membrane</location>
        <topology evidence="2 17">Peripheral membrane protein</topology>
        <orientation evidence="2 17">Matrix side</orientation>
    </subcellularLocation>
</comment>
<name>A0AAW1RVA3_9CHLO</name>
<dbReference type="InterPro" id="IPR050573">
    <property type="entry name" value="SDH/FRD_Iron-Sulfur"/>
</dbReference>
<dbReference type="Pfam" id="PF13534">
    <property type="entry name" value="Fer4_17"/>
    <property type="match status" value="1"/>
</dbReference>
<protein>
    <recommendedName>
        <fullName evidence="17">Succinate dehydrogenase [ubiquinone] iron-sulfur subunit, mitochondrial</fullName>
        <ecNumber evidence="17">1.3.5.1</ecNumber>
    </recommendedName>
</protein>
<keyword evidence="11" id="KW-0249">Electron transport</keyword>
<dbReference type="GO" id="GO:0051537">
    <property type="term" value="F:2 iron, 2 sulfur cluster binding"/>
    <property type="evidence" value="ECO:0007669"/>
    <property type="project" value="UniProtKB-KW"/>
</dbReference>
<dbReference type="SUPFAM" id="SSF54292">
    <property type="entry name" value="2Fe-2S ferredoxin-like"/>
    <property type="match status" value="1"/>
</dbReference>